<proteinExistence type="predicted"/>
<dbReference type="EMBL" id="ML977138">
    <property type="protein sequence ID" value="KAF1991832.1"/>
    <property type="molecule type" value="Genomic_DNA"/>
</dbReference>
<accession>A0A6G1HFK6</accession>
<evidence type="ECO:0000313" key="2">
    <source>
        <dbReference type="EMBL" id="KAF1991832.1"/>
    </source>
</evidence>
<reference evidence="2" key="1">
    <citation type="journal article" date="2020" name="Stud. Mycol.">
        <title>101 Dothideomycetes genomes: a test case for predicting lifestyles and emergence of pathogens.</title>
        <authorList>
            <person name="Haridas S."/>
            <person name="Albert R."/>
            <person name="Binder M."/>
            <person name="Bloem J."/>
            <person name="Labutti K."/>
            <person name="Salamov A."/>
            <person name="Andreopoulos B."/>
            <person name="Baker S."/>
            <person name="Barry K."/>
            <person name="Bills G."/>
            <person name="Bluhm B."/>
            <person name="Cannon C."/>
            <person name="Castanera R."/>
            <person name="Culley D."/>
            <person name="Daum C."/>
            <person name="Ezra D."/>
            <person name="Gonzalez J."/>
            <person name="Henrissat B."/>
            <person name="Kuo A."/>
            <person name="Liang C."/>
            <person name="Lipzen A."/>
            <person name="Lutzoni F."/>
            <person name="Magnuson J."/>
            <person name="Mondo S."/>
            <person name="Nolan M."/>
            <person name="Ohm R."/>
            <person name="Pangilinan J."/>
            <person name="Park H.-J."/>
            <person name="Ramirez L."/>
            <person name="Alfaro M."/>
            <person name="Sun H."/>
            <person name="Tritt A."/>
            <person name="Yoshinaga Y."/>
            <person name="Zwiers L.-H."/>
            <person name="Turgeon B."/>
            <person name="Goodwin S."/>
            <person name="Spatafora J."/>
            <person name="Crous P."/>
            <person name="Grigoriev I."/>
        </authorList>
    </citation>
    <scope>NUCLEOTIDE SEQUENCE</scope>
    <source>
        <strain evidence="2">CBS 113979</strain>
    </source>
</reference>
<keyword evidence="1" id="KW-1133">Transmembrane helix</keyword>
<keyword evidence="1" id="KW-0472">Membrane</keyword>
<gene>
    <name evidence="2" type="ORF">K402DRAFT_70852</name>
</gene>
<name>A0A6G1HFK6_9PEZI</name>
<sequence length="111" mass="12830">MYGGPSCRWQRVVDQMALHTYHLPRHMEQLYKSTVSGMWRLKEPVQRQLAILAGFWFIQFHFLGLCWIKLLLAVEAQGSKTPGLPERTRMPTNVAPRSTVLCPRGPRLVLE</sequence>
<organism evidence="2 3">
    <name type="scientific">Aulographum hederae CBS 113979</name>
    <dbReference type="NCBI Taxonomy" id="1176131"/>
    <lineage>
        <taxon>Eukaryota</taxon>
        <taxon>Fungi</taxon>
        <taxon>Dikarya</taxon>
        <taxon>Ascomycota</taxon>
        <taxon>Pezizomycotina</taxon>
        <taxon>Dothideomycetes</taxon>
        <taxon>Pleosporomycetidae</taxon>
        <taxon>Aulographales</taxon>
        <taxon>Aulographaceae</taxon>
    </lineage>
</organism>
<dbReference type="Proteomes" id="UP000800041">
    <property type="component" value="Unassembled WGS sequence"/>
</dbReference>
<evidence type="ECO:0000313" key="3">
    <source>
        <dbReference type="Proteomes" id="UP000800041"/>
    </source>
</evidence>
<evidence type="ECO:0000256" key="1">
    <source>
        <dbReference type="SAM" id="Phobius"/>
    </source>
</evidence>
<keyword evidence="3" id="KW-1185">Reference proteome</keyword>
<dbReference type="AlphaFoldDB" id="A0A6G1HFK6"/>
<feature type="transmembrane region" description="Helical" evidence="1">
    <location>
        <begin position="49"/>
        <end position="72"/>
    </location>
</feature>
<protein>
    <submittedName>
        <fullName evidence="2">Uncharacterized protein</fullName>
    </submittedName>
</protein>
<keyword evidence="1" id="KW-0812">Transmembrane</keyword>